<dbReference type="AlphaFoldDB" id="A0A5J5C3B3"/>
<feature type="binding site" evidence="13">
    <location>
        <position position="113"/>
    </location>
    <ligand>
        <name>Fe cation</name>
        <dbReference type="ChEBI" id="CHEBI:24875"/>
        <label>1</label>
    </ligand>
</feature>
<dbReference type="PROSITE" id="PS00204">
    <property type="entry name" value="FERRITIN_2"/>
    <property type="match status" value="1"/>
</dbReference>
<evidence type="ECO:0000259" key="15">
    <source>
        <dbReference type="PROSITE" id="PS50905"/>
    </source>
</evidence>
<keyword evidence="17" id="KW-1185">Reference proteome</keyword>
<dbReference type="GO" id="GO:0006826">
    <property type="term" value="P:iron ion transport"/>
    <property type="evidence" value="ECO:0007669"/>
    <property type="project" value="InterPro"/>
</dbReference>
<dbReference type="InterPro" id="IPR009040">
    <property type="entry name" value="Ferritin-like_diiron"/>
</dbReference>
<keyword evidence="5" id="KW-0934">Plastid</keyword>
<evidence type="ECO:0000256" key="13">
    <source>
        <dbReference type="PIRSR" id="PIRSR601519-1"/>
    </source>
</evidence>
<evidence type="ECO:0000256" key="9">
    <source>
        <dbReference type="ARBA" id="ARBA00023004"/>
    </source>
</evidence>
<name>A0A5J5C3B3_9ASTE</name>
<keyword evidence="3 14" id="KW-0409">Iron storage</keyword>
<gene>
    <name evidence="16" type="ORF">F0562_001140</name>
</gene>
<dbReference type="InterPro" id="IPR012347">
    <property type="entry name" value="Ferritin-like"/>
</dbReference>
<evidence type="ECO:0000256" key="8">
    <source>
        <dbReference type="ARBA" id="ARBA00023002"/>
    </source>
</evidence>
<dbReference type="SUPFAM" id="SSF47240">
    <property type="entry name" value="Ferritin-like"/>
    <property type="match status" value="1"/>
</dbReference>
<dbReference type="GO" id="GO:0009507">
    <property type="term" value="C:chloroplast"/>
    <property type="evidence" value="ECO:0007669"/>
    <property type="project" value="UniProtKB-SubCell"/>
</dbReference>
<feature type="domain" description="Ferritin-like diiron" evidence="15">
    <location>
        <begin position="96"/>
        <end position="249"/>
    </location>
</feature>
<evidence type="ECO:0000313" key="17">
    <source>
        <dbReference type="Proteomes" id="UP000325577"/>
    </source>
</evidence>
<dbReference type="Gene3D" id="1.20.1260.10">
    <property type="match status" value="1"/>
</dbReference>
<organism evidence="16 17">
    <name type="scientific">Nyssa sinensis</name>
    <dbReference type="NCBI Taxonomy" id="561372"/>
    <lineage>
        <taxon>Eukaryota</taxon>
        <taxon>Viridiplantae</taxon>
        <taxon>Streptophyta</taxon>
        <taxon>Embryophyta</taxon>
        <taxon>Tracheophyta</taxon>
        <taxon>Spermatophyta</taxon>
        <taxon>Magnoliopsida</taxon>
        <taxon>eudicotyledons</taxon>
        <taxon>Gunneridae</taxon>
        <taxon>Pentapetalae</taxon>
        <taxon>asterids</taxon>
        <taxon>Cornales</taxon>
        <taxon>Nyssaceae</taxon>
        <taxon>Nyssa</taxon>
    </lineage>
</organism>
<dbReference type="InterPro" id="IPR014034">
    <property type="entry name" value="Ferritin_CS"/>
</dbReference>
<proteinExistence type="inferred from homology"/>
<sequence>MFLRPSFSFDVLTLEKQTHCPGISLSASVLDASQNSSGFLIRRSPLRRNVGGRFVINASKETNNRPILDIVFDPFEEVKNELLLVPTSPQASLARQKYSEDCEAAVNEQISVEYNVSYVYHALYAYFDRDNVALQGLAKFFKESSQEERHHAEKFMEYQNKRGGKVKLQSMPMPLSDFDHIEKGEALYAMELALSLEKLTNEKLLNLHRIADQNNDVQLVDFIESEFLIEQVESIKKISEFVAQLRRVGKGHGIFHSHVINYVYFHFFRLLFFINL</sequence>
<dbReference type="Proteomes" id="UP000325577">
    <property type="component" value="Linkage Group LG0"/>
</dbReference>
<keyword evidence="6 13" id="KW-0479">Metal-binding</keyword>
<evidence type="ECO:0000256" key="12">
    <source>
        <dbReference type="ARBA" id="ARBA00047990"/>
    </source>
</evidence>
<feature type="binding site" evidence="13">
    <location>
        <position position="197"/>
    </location>
    <ligand>
        <name>Fe cation</name>
        <dbReference type="ChEBI" id="CHEBI:24875"/>
        <label>1</label>
    </ligand>
</feature>
<feature type="binding site" evidence="13">
    <location>
        <position position="231"/>
    </location>
    <ligand>
        <name>Fe cation</name>
        <dbReference type="ChEBI" id="CHEBI:24875"/>
        <label>1</label>
    </ligand>
</feature>
<reference evidence="16 17" key="1">
    <citation type="submission" date="2019-09" db="EMBL/GenBank/DDBJ databases">
        <title>A chromosome-level genome assembly of the Chinese tupelo Nyssa sinensis.</title>
        <authorList>
            <person name="Yang X."/>
            <person name="Kang M."/>
            <person name="Yang Y."/>
            <person name="Xiong H."/>
            <person name="Wang M."/>
            <person name="Zhang Z."/>
            <person name="Wang Z."/>
            <person name="Wu H."/>
            <person name="Ma T."/>
            <person name="Liu J."/>
            <person name="Xi Z."/>
        </authorList>
    </citation>
    <scope>NUCLEOTIDE SEQUENCE [LARGE SCALE GENOMIC DNA]</scope>
    <source>
        <strain evidence="16">J267</strain>
        <tissue evidence="16">Leaf</tissue>
    </source>
</reference>
<accession>A0A5J5C3B3</accession>
<comment type="function">
    <text evidence="10">Stores iron in a soluble, non-toxic, readily available form. Important for iron homeostasis. Has ferroxidase activity. Iron is taken up in the ferrous form and deposited as ferric hydroxides after oxidation.</text>
</comment>
<comment type="function">
    <text evidence="14">Stores iron in a soluble, non-toxic, readily available form. Important for iron homeostasis. Iron is taken up in the ferrous form and deposited as ferric hydroxides after oxidation.</text>
</comment>
<comment type="catalytic activity">
    <reaction evidence="12 14">
        <text>4 Fe(2+) + O2 + 4 H(+) = 4 Fe(3+) + 2 H2O</text>
        <dbReference type="Rhea" id="RHEA:11148"/>
        <dbReference type="ChEBI" id="CHEBI:15377"/>
        <dbReference type="ChEBI" id="CHEBI:15378"/>
        <dbReference type="ChEBI" id="CHEBI:15379"/>
        <dbReference type="ChEBI" id="CHEBI:29033"/>
        <dbReference type="ChEBI" id="CHEBI:29034"/>
        <dbReference type="EC" id="1.16.3.1"/>
    </reaction>
</comment>
<dbReference type="FunFam" id="1.20.1260.10:FF:000006">
    <property type="entry name" value="Ferritin"/>
    <property type="match status" value="1"/>
</dbReference>
<dbReference type="InterPro" id="IPR001519">
    <property type="entry name" value="Ferritin"/>
</dbReference>
<feature type="binding site" evidence="13">
    <location>
        <position position="151"/>
    </location>
    <ligand>
        <name>Fe cation</name>
        <dbReference type="ChEBI" id="CHEBI:24875"/>
        <label>1</label>
    </ligand>
</feature>
<keyword evidence="8 14" id="KW-0560">Oxidoreductase</keyword>
<dbReference type="Pfam" id="PF00210">
    <property type="entry name" value="Ferritin"/>
    <property type="match status" value="1"/>
</dbReference>
<keyword evidence="7" id="KW-0809">Transit peptide</keyword>
<dbReference type="GO" id="GO:0006879">
    <property type="term" value="P:intracellular iron ion homeostasis"/>
    <property type="evidence" value="ECO:0007669"/>
    <property type="project" value="UniProtKB-KW"/>
</dbReference>
<dbReference type="InterPro" id="IPR009078">
    <property type="entry name" value="Ferritin-like_SF"/>
</dbReference>
<dbReference type="EMBL" id="CM018031">
    <property type="protein sequence ID" value="KAA8549456.1"/>
    <property type="molecule type" value="Genomic_DNA"/>
</dbReference>
<keyword evidence="9 13" id="KW-0408">Iron</keyword>
<evidence type="ECO:0000256" key="6">
    <source>
        <dbReference type="ARBA" id="ARBA00022723"/>
    </source>
</evidence>
<dbReference type="GO" id="GO:0008198">
    <property type="term" value="F:ferrous iron binding"/>
    <property type="evidence" value="ECO:0007669"/>
    <property type="project" value="TreeGrafter"/>
</dbReference>
<dbReference type="EC" id="1.16.3.1" evidence="14"/>
<evidence type="ECO:0000313" key="16">
    <source>
        <dbReference type="EMBL" id="KAA8549456.1"/>
    </source>
</evidence>
<evidence type="ECO:0000256" key="14">
    <source>
        <dbReference type="RuleBase" id="RU361145"/>
    </source>
</evidence>
<dbReference type="GO" id="GO:0004322">
    <property type="term" value="F:ferroxidase activity"/>
    <property type="evidence" value="ECO:0007669"/>
    <property type="project" value="UniProtKB-EC"/>
</dbReference>
<evidence type="ECO:0000256" key="2">
    <source>
        <dbReference type="ARBA" id="ARBA00007513"/>
    </source>
</evidence>
<evidence type="ECO:0000256" key="1">
    <source>
        <dbReference type="ARBA" id="ARBA00004229"/>
    </source>
</evidence>
<evidence type="ECO:0000256" key="5">
    <source>
        <dbReference type="ARBA" id="ARBA00022640"/>
    </source>
</evidence>
<dbReference type="GO" id="GO:0008199">
    <property type="term" value="F:ferric iron binding"/>
    <property type="evidence" value="ECO:0007669"/>
    <property type="project" value="InterPro"/>
</dbReference>
<comment type="similarity">
    <text evidence="2 14">Belongs to the ferritin family.</text>
</comment>
<feature type="binding site" evidence="13">
    <location>
        <position position="148"/>
    </location>
    <ligand>
        <name>Fe cation</name>
        <dbReference type="ChEBI" id="CHEBI:24875"/>
        <label>1</label>
    </ligand>
</feature>
<dbReference type="PROSITE" id="PS50905">
    <property type="entry name" value="FERRITIN_LIKE"/>
    <property type="match status" value="1"/>
</dbReference>
<dbReference type="CDD" id="cd01056">
    <property type="entry name" value="Euk_Ferritin"/>
    <property type="match status" value="1"/>
</dbReference>
<evidence type="ECO:0000256" key="10">
    <source>
        <dbReference type="ARBA" id="ARBA00025111"/>
    </source>
</evidence>
<keyword evidence="4" id="KW-0150">Chloroplast</keyword>
<dbReference type="InterPro" id="IPR008331">
    <property type="entry name" value="Ferritin_DPS_dom"/>
</dbReference>
<dbReference type="PANTHER" id="PTHR11431">
    <property type="entry name" value="FERRITIN"/>
    <property type="match status" value="1"/>
</dbReference>
<evidence type="ECO:0000256" key="3">
    <source>
        <dbReference type="ARBA" id="ARBA00022434"/>
    </source>
</evidence>
<evidence type="ECO:0000256" key="4">
    <source>
        <dbReference type="ARBA" id="ARBA00022528"/>
    </source>
</evidence>
<protein>
    <recommendedName>
        <fullName evidence="14">Ferritin</fullName>
        <ecNumber evidence="14">1.16.3.1</ecNumber>
    </recommendedName>
</protein>
<dbReference type="PANTHER" id="PTHR11431:SF126">
    <property type="entry name" value="FERRITIN-2, CHLOROPLASTIC-RELATED"/>
    <property type="match status" value="1"/>
</dbReference>
<dbReference type="GO" id="GO:0006979">
    <property type="term" value="P:response to oxidative stress"/>
    <property type="evidence" value="ECO:0007669"/>
    <property type="project" value="UniProtKB-ARBA"/>
</dbReference>
<evidence type="ECO:0000256" key="11">
    <source>
        <dbReference type="ARBA" id="ARBA00026060"/>
    </source>
</evidence>
<comment type="subunit">
    <text evidence="11">Oligomer of 24 subunits. There are two types of subunits: L (light) chain and H (heavy) chain. The major chain can be light or heavy, depending on the species and tissue type. The functional molecule forms a roughly spherical shell with a diameter of 12 nm and contains a central cavity into which the insoluble mineral iron core is deposited.</text>
</comment>
<comment type="subcellular location">
    <subcellularLocation>
        <location evidence="1">Plastid</location>
        <location evidence="1">Chloroplast</location>
    </subcellularLocation>
</comment>
<dbReference type="OrthoDB" id="186462at2759"/>
<evidence type="ECO:0000256" key="7">
    <source>
        <dbReference type="ARBA" id="ARBA00022946"/>
    </source>
</evidence>